<evidence type="ECO:0000256" key="3">
    <source>
        <dbReference type="RuleBase" id="RU365026"/>
    </source>
</evidence>
<dbReference type="InterPro" id="IPR016159">
    <property type="entry name" value="Cullin_repeat-like_dom_sf"/>
</dbReference>
<evidence type="ECO:0000313" key="5">
    <source>
        <dbReference type="EMBL" id="CAJ1975342.1"/>
    </source>
</evidence>
<accession>A0AA86SYP3</accession>
<feature type="domain" description="Exocyst complex subunit Exo70 C-terminal" evidence="4">
    <location>
        <begin position="10"/>
        <end position="187"/>
    </location>
</feature>
<dbReference type="Gene3D" id="1.20.1280.170">
    <property type="entry name" value="Exocyst complex component Exo70"/>
    <property type="match status" value="1"/>
</dbReference>
<sequence length="194" mass="23018">MIRRSLKDEKLPQYVLIAMITDLLDTSLEAISRSYNDSTFGYLFIINNRRFIQLNSKRYGLKPIFGLDWLHKNTTEFQQKLELYRRSSWNKIADILKLDINEAEPNVAVELMKNKLLSFNEHFDDICNFQATWFVLNEELRKHIIKSIGNVLLPAYGNFISRFQDFLGNHAYKYIKHGMVDVQHRLNNLFLVRE</sequence>
<evidence type="ECO:0000313" key="6">
    <source>
        <dbReference type="Proteomes" id="UP001189624"/>
    </source>
</evidence>
<reference evidence="5" key="1">
    <citation type="submission" date="2023-10" db="EMBL/GenBank/DDBJ databases">
        <authorList>
            <person name="Domelevo Entfellner J.-B."/>
        </authorList>
    </citation>
    <scope>NUCLEOTIDE SEQUENCE</scope>
</reference>
<keyword evidence="3" id="KW-0653">Protein transport</keyword>
<dbReference type="GO" id="GO:0000145">
    <property type="term" value="C:exocyst"/>
    <property type="evidence" value="ECO:0007669"/>
    <property type="project" value="InterPro"/>
</dbReference>
<organism evidence="5 6">
    <name type="scientific">Sphenostylis stenocarpa</name>
    <dbReference type="NCBI Taxonomy" id="92480"/>
    <lineage>
        <taxon>Eukaryota</taxon>
        <taxon>Viridiplantae</taxon>
        <taxon>Streptophyta</taxon>
        <taxon>Embryophyta</taxon>
        <taxon>Tracheophyta</taxon>
        <taxon>Spermatophyta</taxon>
        <taxon>Magnoliopsida</taxon>
        <taxon>eudicotyledons</taxon>
        <taxon>Gunneridae</taxon>
        <taxon>Pentapetalae</taxon>
        <taxon>rosids</taxon>
        <taxon>fabids</taxon>
        <taxon>Fabales</taxon>
        <taxon>Fabaceae</taxon>
        <taxon>Papilionoideae</taxon>
        <taxon>50 kb inversion clade</taxon>
        <taxon>NPAAA clade</taxon>
        <taxon>indigoferoid/millettioid clade</taxon>
        <taxon>Phaseoleae</taxon>
        <taxon>Sphenostylis</taxon>
    </lineage>
</organism>
<dbReference type="GO" id="GO:0015031">
    <property type="term" value="P:protein transport"/>
    <property type="evidence" value="ECO:0007669"/>
    <property type="project" value="UniProtKB-KW"/>
</dbReference>
<name>A0AA86SYP3_9FABA</name>
<comment type="similarity">
    <text evidence="1 3">Belongs to the EXO70 family.</text>
</comment>
<comment type="function">
    <text evidence="3">Component of the exocyst complex.</text>
</comment>
<protein>
    <recommendedName>
        <fullName evidence="3">Exocyst subunit Exo70 family protein</fullName>
    </recommendedName>
</protein>
<keyword evidence="3" id="KW-0268">Exocytosis</keyword>
<dbReference type="EMBL" id="OY731406">
    <property type="protein sequence ID" value="CAJ1975342.1"/>
    <property type="molecule type" value="Genomic_DNA"/>
</dbReference>
<dbReference type="Gramene" id="rna-AYBTSS11_LOCUS27454">
    <property type="protein sequence ID" value="CAJ1975342.1"/>
    <property type="gene ID" value="gene-AYBTSS11_LOCUS27454"/>
</dbReference>
<evidence type="ECO:0000259" key="4">
    <source>
        <dbReference type="Pfam" id="PF03081"/>
    </source>
</evidence>
<evidence type="ECO:0000256" key="1">
    <source>
        <dbReference type="ARBA" id="ARBA00006756"/>
    </source>
</evidence>
<dbReference type="GO" id="GO:0006887">
    <property type="term" value="P:exocytosis"/>
    <property type="evidence" value="ECO:0007669"/>
    <property type="project" value="UniProtKB-KW"/>
</dbReference>
<proteinExistence type="inferred from homology"/>
<gene>
    <name evidence="5" type="ORF">AYBTSS11_LOCUS27454</name>
</gene>
<dbReference type="InterPro" id="IPR004140">
    <property type="entry name" value="Exo70"/>
</dbReference>
<dbReference type="PANTHER" id="PTHR12542">
    <property type="entry name" value="EXOCYST COMPLEX PROTEIN EXO70"/>
    <property type="match status" value="1"/>
</dbReference>
<evidence type="ECO:0000256" key="2">
    <source>
        <dbReference type="ARBA" id="ARBA00022448"/>
    </source>
</evidence>
<dbReference type="Proteomes" id="UP001189624">
    <property type="component" value="Chromosome 9"/>
</dbReference>
<dbReference type="Pfam" id="PF03081">
    <property type="entry name" value="Exo70_C"/>
    <property type="match status" value="1"/>
</dbReference>
<keyword evidence="2 3" id="KW-0813">Transport</keyword>
<dbReference type="PANTHER" id="PTHR12542:SF180">
    <property type="entry name" value="EXOCYST SUBUNIT EXO70 FAMILY PROTEIN"/>
    <property type="match status" value="1"/>
</dbReference>
<dbReference type="GO" id="GO:0005546">
    <property type="term" value="F:phosphatidylinositol-4,5-bisphosphate binding"/>
    <property type="evidence" value="ECO:0007669"/>
    <property type="project" value="InterPro"/>
</dbReference>
<keyword evidence="6" id="KW-1185">Reference proteome</keyword>
<dbReference type="InterPro" id="IPR046364">
    <property type="entry name" value="Exo70_C"/>
</dbReference>
<dbReference type="AlphaFoldDB" id="A0AA86SYP3"/>
<dbReference type="SUPFAM" id="SSF74788">
    <property type="entry name" value="Cullin repeat-like"/>
    <property type="match status" value="1"/>
</dbReference>